<dbReference type="Proteomes" id="UP001183643">
    <property type="component" value="Unassembled WGS sequence"/>
</dbReference>
<protein>
    <submittedName>
        <fullName evidence="2">Uncharacterized protein</fullName>
    </submittedName>
</protein>
<name>A0AAE3YU92_9ACTN</name>
<feature type="region of interest" description="Disordered" evidence="1">
    <location>
        <begin position="59"/>
        <end position="78"/>
    </location>
</feature>
<evidence type="ECO:0000313" key="2">
    <source>
        <dbReference type="EMBL" id="MDR7278514.1"/>
    </source>
</evidence>
<feature type="region of interest" description="Disordered" evidence="1">
    <location>
        <begin position="1"/>
        <end position="32"/>
    </location>
</feature>
<accession>A0AAE3YU92</accession>
<organism evidence="2 3">
    <name type="scientific">Catenuloplanes atrovinosus</name>
    <dbReference type="NCBI Taxonomy" id="137266"/>
    <lineage>
        <taxon>Bacteria</taxon>
        <taxon>Bacillati</taxon>
        <taxon>Actinomycetota</taxon>
        <taxon>Actinomycetes</taxon>
        <taxon>Micromonosporales</taxon>
        <taxon>Micromonosporaceae</taxon>
        <taxon>Catenuloplanes</taxon>
    </lineage>
</organism>
<dbReference type="EMBL" id="JAVDYB010000001">
    <property type="protein sequence ID" value="MDR7278514.1"/>
    <property type="molecule type" value="Genomic_DNA"/>
</dbReference>
<gene>
    <name evidence="2" type="ORF">J2S41_005292</name>
</gene>
<dbReference type="RefSeq" id="WP_310371477.1">
    <property type="nucleotide sequence ID" value="NZ_JAVDYB010000001.1"/>
</dbReference>
<reference evidence="2" key="1">
    <citation type="submission" date="2023-07" db="EMBL/GenBank/DDBJ databases">
        <title>Sequencing the genomes of 1000 actinobacteria strains.</title>
        <authorList>
            <person name="Klenk H.-P."/>
        </authorList>
    </citation>
    <scope>NUCLEOTIDE SEQUENCE</scope>
    <source>
        <strain evidence="2">DSM 44707</strain>
    </source>
</reference>
<proteinExistence type="predicted"/>
<dbReference type="AlphaFoldDB" id="A0AAE3YU92"/>
<sequence>MPGIATTRPARRIAGQRSKPAKSRPQNAWRNGGFGTCEAEQAGGPAMATATRGLIVAADEPTHASMPDLVANQRPRRS</sequence>
<evidence type="ECO:0000313" key="3">
    <source>
        <dbReference type="Proteomes" id="UP001183643"/>
    </source>
</evidence>
<comment type="caution">
    <text evidence="2">The sequence shown here is derived from an EMBL/GenBank/DDBJ whole genome shotgun (WGS) entry which is preliminary data.</text>
</comment>
<keyword evidence="3" id="KW-1185">Reference proteome</keyword>
<evidence type="ECO:0000256" key="1">
    <source>
        <dbReference type="SAM" id="MobiDB-lite"/>
    </source>
</evidence>